<sequence>MQALAVAWLRASHPAPALACFDQLLSITPQDWQAQHGRGLALHALQDRTAALAAFRAVVSRHPDAWRTWGSIADITPHEAERVQAVQGAADSLLRLCSTGEGEPRRHADCANVLLDAHRGREAIAFITSSVPRFKDAATAQESLARAYYELGDFREALRYKQRALSMGCPDVPAPRPQPRFSPDAAVGALSGIGKILNSAGISYFLAAGTLLGFHREGAPLAYDRDVDIGILANGFGSPDVARVIRDHPALMLSRRARPGDRYFAIVFQGIAIDIFVYEPCDGGLHCGLGRLAGDVAWRFTPFGVKTADFQGRNWHIPDDPERYLTETYGPGWQTTDAGFASVLSSPALFRVDPYVRAYYALSRAHKSRVSGDEAKARALLRQSPVPVELTDPGTSMALPPCADRDTTFFSAEKNEEGG</sequence>
<dbReference type="SUPFAM" id="SSF48452">
    <property type="entry name" value="TPR-like"/>
    <property type="match status" value="1"/>
</dbReference>
<evidence type="ECO:0000256" key="1">
    <source>
        <dbReference type="PROSITE-ProRule" id="PRU00339"/>
    </source>
</evidence>
<comment type="caution">
    <text evidence="3">The sequence shown here is derived from an EMBL/GenBank/DDBJ whole genome shotgun (WGS) entry which is preliminary data.</text>
</comment>
<dbReference type="InterPro" id="IPR011990">
    <property type="entry name" value="TPR-like_helical_dom_sf"/>
</dbReference>
<dbReference type="AlphaFoldDB" id="A0A062UMB9"/>
<name>A0A062UMB9_9PROT</name>
<dbReference type="eggNOG" id="COG4783">
    <property type="taxonomic scope" value="Bacteria"/>
</dbReference>
<protein>
    <submittedName>
        <fullName evidence="3">Uncharacterized protein</fullName>
    </submittedName>
</protein>
<dbReference type="STRING" id="1280947.HY30_17380"/>
<dbReference type="Pfam" id="PF13432">
    <property type="entry name" value="TPR_16"/>
    <property type="match status" value="2"/>
</dbReference>
<feature type="signal peptide" evidence="2">
    <location>
        <begin position="1"/>
        <end position="19"/>
    </location>
</feature>
<keyword evidence="2" id="KW-0732">Signal</keyword>
<dbReference type="PATRIC" id="fig|1280947.3.peg.2056"/>
<dbReference type="InterPro" id="IPR019734">
    <property type="entry name" value="TPR_rpt"/>
</dbReference>
<dbReference type="Proteomes" id="UP000027190">
    <property type="component" value="Unassembled WGS sequence"/>
</dbReference>
<dbReference type="PROSITE" id="PS50005">
    <property type="entry name" value="TPR"/>
    <property type="match status" value="1"/>
</dbReference>
<feature type="chain" id="PRO_5001614693" evidence="2">
    <location>
        <begin position="20"/>
        <end position="419"/>
    </location>
</feature>
<feature type="repeat" description="TPR" evidence="1">
    <location>
        <begin position="138"/>
        <end position="171"/>
    </location>
</feature>
<dbReference type="OrthoDB" id="7858913at2"/>
<organism evidence="3 4">
    <name type="scientific">Hyphomonas chukchiensis</name>
    <dbReference type="NCBI Taxonomy" id="1280947"/>
    <lineage>
        <taxon>Bacteria</taxon>
        <taxon>Pseudomonadati</taxon>
        <taxon>Pseudomonadota</taxon>
        <taxon>Alphaproteobacteria</taxon>
        <taxon>Hyphomonadales</taxon>
        <taxon>Hyphomonadaceae</taxon>
        <taxon>Hyphomonas</taxon>
    </lineage>
</organism>
<evidence type="ECO:0000313" key="3">
    <source>
        <dbReference type="EMBL" id="KCZ57694.1"/>
    </source>
</evidence>
<proteinExistence type="predicted"/>
<dbReference type="PANTHER" id="PTHR13627:SF31">
    <property type="entry name" value="RIBITOL 5-PHOSPHATE TRANSFERASE FKRP"/>
    <property type="match status" value="1"/>
</dbReference>
<dbReference type="Gene3D" id="1.25.40.10">
    <property type="entry name" value="Tetratricopeptide repeat domain"/>
    <property type="match status" value="1"/>
</dbReference>
<evidence type="ECO:0000313" key="4">
    <source>
        <dbReference type="Proteomes" id="UP000027190"/>
    </source>
</evidence>
<reference evidence="3 4" key="1">
    <citation type="journal article" date="2014" name="Antonie Van Leeuwenhoek">
        <title>Hyphomonas beringensis sp. nov. and Hyphomonas chukchiensis sp. nov., isolated from surface seawater of the Bering Sea and Chukchi Sea.</title>
        <authorList>
            <person name="Li C."/>
            <person name="Lai Q."/>
            <person name="Li G."/>
            <person name="Dong C."/>
            <person name="Wang J."/>
            <person name="Liao Y."/>
            <person name="Shao Z."/>
        </authorList>
    </citation>
    <scope>NUCLEOTIDE SEQUENCE [LARGE SCALE GENOMIC DNA]</scope>
    <source>
        <strain evidence="3 4">BH-BN04-4</strain>
    </source>
</reference>
<gene>
    <name evidence="3" type="ORF">HY30_17380</name>
</gene>
<dbReference type="EMBL" id="AWFG01000029">
    <property type="protein sequence ID" value="KCZ57694.1"/>
    <property type="molecule type" value="Genomic_DNA"/>
</dbReference>
<dbReference type="InterPro" id="IPR052613">
    <property type="entry name" value="LicD_transferase"/>
</dbReference>
<evidence type="ECO:0000256" key="2">
    <source>
        <dbReference type="SAM" id="SignalP"/>
    </source>
</evidence>
<keyword evidence="1" id="KW-0802">TPR repeat</keyword>
<dbReference type="PANTHER" id="PTHR13627">
    <property type="entry name" value="FUKUTIN RELATED PROTEIN"/>
    <property type="match status" value="1"/>
</dbReference>
<accession>A0A062UMB9</accession>
<keyword evidence="4" id="KW-1185">Reference proteome</keyword>